<reference evidence="2 3" key="1">
    <citation type="submission" date="2024-10" db="EMBL/GenBank/DDBJ databases">
        <authorList>
            <person name="Sang B.-I."/>
            <person name="Prabhaharan D."/>
        </authorList>
    </citation>
    <scope>NUCLEOTIDE SEQUENCE [LARGE SCALE GENOMIC DNA]</scope>
    <source>
        <strain evidence="2 3">MH</strain>
    </source>
</reference>
<dbReference type="Proteomes" id="UP001605989">
    <property type="component" value="Unassembled WGS sequence"/>
</dbReference>
<proteinExistence type="predicted"/>
<evidence type="ECO:0000313" key="3">
    <source>
        <dbReference type="Proteomes" id="UP001605989"/>
    </source>
</evidence>
<gene>
    <name evidence="2" type="ORF">ACGTZG_12695</name>
</gene>
<dbReference type="EMBL" id="JBIEKR010000013">
    <property type="protein sequence ID" value="MFG6274042.1"/>
    <property type="molecule type" value="Genomic_DNA"/>
</dbReference>
<keyword evidence="3" id="KW-1185">Reference proteome</keyword>
<evidence type="ECO:0000313" key="2">
    <source>
        <dbReference type="EMBL" id="MFG6274042.1"/>
    </source>
</evidence>
<organism evidence="2 3">
    <name type="scientific">Megasphaera hexanoica</name>
    <dbReference type="NCBI Taxonomy" id="1675036"/>
    <lineage>
        <taxon>Bacteria</taxon>
        <taxon>Bacillati</taxon>
        <taxon>Bacillota</taxon>
        <taxon>Negativicutes</taxon>
        <taxon>Veillonellales</taxon>
        <taxon>Veillonellaceae</taxon>
        <taxon>Megasphaera</taxon>
    </lineage>
</organism>
<accession>A0ABW7DRP5</accession>
<feature type="coiled-coil region" evidence="1">
    <location>
        <begin position="16"/>
        <end position="43"/>
    </location>
</feature>
<keyword evidence="1" id="KW-0175">Coiled coil</keyword>
<evidence type="ECO:0000256" key="1">
    <source>
        <dbReference type="SAM" id="Coils"/>
    </source>
</evidence>
<protein>
    <submittedName>
        <fullName evidence="2">Uncharacterized protein</fullName>
    </submittedName>
</protein>
<name>A0ABW7DRP5_9FIRM</name>
<dbReference type="RefSeq" id="WP_162816196.1">
    <property type="nucleotide sequence ID" value="NZ_CP011940.1"/>
</dbReference>
<dbReference type="InterPro" id="IPR038996">
    <property type="entry name" value="Gp14"/>
</dbReference>
<sequence>MCGAAGMIALTAIQGINQYNQQKQQYNAQAAMYNTQAKLAENNARISQKKQEQIAEQYAAQQSKLNARMKLAAGQTAAQAGASGLQLSGSPLDALASSYSAWNDDSHTLLQNQRNDIWSERINEINYQNQANSYRASAANMLSQKQSALLGTILGTAANIYVIKSQYGSAGKNTGTDNVFTGQYDINAANHYTGKDPEQGHYTYGITANSFTGKFRPSYTYSIRPINLDQAAARYDALSYKTRYSGFGNLNPYPGFKGKYKY</sequence>
<dbReference type="Pfam" id="PF24072">
    <property type="entry name" value="T7_gp14"/>
    <property type="match status" value="1"/>
</dbReference>
<comment type="caution">
    <text evidence="2">The sequence shown here is derived from an EMBL/GenBank/DDBJ whole genome shotgun (WGS) entry which is preliminary data.</text>
</comment>